<gene>
    <name evidence="14" type="ORF">A2W05_01210</name>
</gene>
<feature type="non-terminal residue" evidence="14">
    <location>
        <position position="457"/>
    </location>
</feature>
<dbReference type="InterPro" id="IPR025867">
    <property type="entry name" value="MnmE_helical"/>
</dbReference>
<dbReference type="InterPro" id="IPR027368">
    <property type="entry name" value="MnmE_dom2"/>
</dbReference>
<evidence type="ECO:0000256" key="2">
    <source>
        <dbReference type="ARBA" id="ARBA00022490"/>
    </source>
</evidence>
<dbReference type="GO" id="GO:0005829">
    <property type="term" value="C:cytosol"/>
    <property type="evidence" value="ECO:0007669"/>
    <property type="project" value="TreeGrafter"/>
</dbReference>
<dbReference type="NCBIfam" id="TIGR00450">
    <property type="entry name" value="mnmE_trmE_thdF"/>
    <property type="match status" value="1"/>
</dbReference>
<dbReference type="PRINTS" id="PR00326">
    <property type="entry name" value="GTP1OBG"/>
</dbReference>
<evidence type="ECO:0000313" key="15">
    <source>
        <dbReference type="Proteomes" id="UP000178797"/>
    </source>
</evidence>
<dbReference type="InterPro" id="IPR006073">
    <property type="entry name" value="GTP-bd"/>
</dbReference>
<keyword evidence="3 10" id="KW-0819">tRNA processing</keyword>
<evidence type="ECO:0000259" key="11">
    <source>
        <dbReference type="Pfam" id="PF01926"/>
    </source>
</evidence>
<dbReference type="NCBIfam" id="TIGR00231">
    <property type="entry name" value="small_GTP"/>
    <property type="match status" value="1"/>
</dbReference>
<keyword evidence="7" id="KW-0460">Magnesium</keyword>
<dbReference type="AlphaFoldDB" id="A0A1F7RPR1"/>
<keyword evidence="9 10" id="KW-0342">GTP-binding</keyword>
<accession>A0A1F7RPR1</accession>
<dbReference type="InterPro" id="IPR004520">
    <property type="entry name" value="GTPase_MnmE"/>
</dbReference>
<dbReference type="PANTHER" id="PTHR42714:SF2">
    <property type="entry name" value="TRNA MODIFICATION GTPASE GTPBP3, MITOCHONDRIAL"/>
    <property type="match status" value="1"/>
</dbReference>
<dbReference type="FunFam" id="3.30.1360.120:FF:000003">
    <property type="entry name" value="tRNA modification GTPase MnmE"/>
    <property type="match status" value="1"/>
</dbReference>
<keyword evidence="8" id="KW-0630">Potassium</keyword>
<dbReference type="EMBL" id="MGDE01000223">
    <property type="protein sequence ID" value="OGL43513.1"/>
    <property type="molecule type" value="Genomic_DNA"/>
</dbReference>
<dbReference type="GO" id="GO:0042802">
    <property type="term" value="F:identical protein binding"/>
    <property type="evidence" value="ECO:0007669"/>
    <property type="project" value="UniProtKB-ARBA"/>
</dbReference>
<evidence type="ECO:0000256" key="8">
    <source>
        <dbReference type="ARBA" id="ARBA00022958"/>
    </source>
</evidence>
<feature type="domain" description="G" evidence="11">
    <location>
        <begin position="226"/>
        <end position="338"/>
    </location>
</feature>
<keyword evidence="2" id="KW-0963">Cytoplasm</keyword>
<evidence type="ECO:0000256" key="9">
    <source>
        <dbReference type="ARBA" id="ARBA00023134"/>
    </source>
</evidence>
<reference evidence="14 15" key="1">
    <citation type="journal article" date="2016" name="Nat. Commun.">
        <title>Thousands of microbial genomes shed light on interconnected biogeochemical processes in an aquifer system.</title>
        <authorList>
            <person name="Anantharaman K."/>
            <person name="Brown C.T."/>
            <person name="Hug L.A."/>
            <person name="Sharon I."/>
            <person name="Castelle C.J."/>
            <person name="Probst A.J."/>
            <person name="Thomas B.C."/>
            <person name="Singh A."/>
            <person name="Wilkins M.J."/>
            <person name="Karaoz U."/>
            <person name="Brodie E.L."/>
            <person name="Williams K.H."/>
            <person name="Hubbard S.S."/>
            <person name="Banfield J.F."/>
        </authorList>
    </citation>
    <scope>NUCLEOTIDE SEQUENCE [LARGE SCALE GENOMIC DNA]</scope>
</reference>
<dbReference type="GO" id="GO:0002098">
    <property type="term" value="P:tRNA wobble uridine modification"/>
    <property type="evidence" value="ECO:0007669"/>
    <property type="project" value="TreeGrafter"/>
</dbReference>
<dbReference type="HAMAP" id="MF_00379">
    <property type="entry name" value="GTPase_MnmE"/>
    <property type="match status" value="1"/>
</dbReference>
<evidence type="ECO:0000256" key="7">
    <source>
        <dbReference type="ARBA" id="ARBA00022842"/>
    </source>
</evidence>
<evidence type="ECO:0000259" key="13">
    <source>
        <dbReference type="Pfam" id="PF12631"/>
    </source>
</evidence>
<feature type="domain" description="MnmE helical" evidence="13">
    <location>
        <begin position="130"/>
        <end position="457"/>
    </location>
</feature>
<dbReference type="FunFam" id="3.40.50.300:FF:001376">
    <property type="entry name" value="tRNA modification GTPase MnmE"/>
    <property type="match status" value="1"/>
</dbReference>
<name>A0A1F7RPR1_9BACT</name>
<comment type="similarity">
    <text evidence="1 10">Belongs to the TRAFAC class TrmE-Era-EngA-EngB-Septin-like GTPase superfamily. TrmE GTPase family.</text>
</comment>
<dbReference type="InterPro" id="IPR031168">
    <property type="entry name" value="G_TrmE"/>
</dbReference>
<dbReference type="InterPro" id="IPR027417">
    <property type="entry name" value="P-loop_NTPase"/>
</dbReference>
<dbReference type="GO" id="GO:0046872">
    <property type="term" value="F:metal ion binding"/>
    <property type="evidence" value="ECO:0007669"/>
    <property type="project" value="UniProtKB-KW"/>
</dbReference>
<organism evidence="14 15">
    <name type="scientific">Candidatus Schekmanbacteria bacterium RBG_16_38_10</name>
    <dbReference type="NCBI Taxonomy" id="1817879"/>
    <lineage>
        <taxon>Bacteria</taxon>
        <taxon>Candidatus Schekmaniibacteriota</taxon>
    </lineage>
</organism>
<dbReference type="InterPro" id="IPR005225">
    <property type="entry name" value="Small_GTP-bd"/>
</dbReference>
<dbReference type="GO" id="GO:0003924">
    <property type="term" value="F:GTPase activity"/>
    <property type="evidence" value="ECO:0007669"/>
    <property type="project" value="InterPro"/>
</dbReference>
<evidence type="ECO:0000259" key="12">
    <source>
        <dbReference type="Pfam" id="PF10396"/>
    </source>
</evidence>
<evidence type="ECO:0000256" key="3">
    <source>
        <dbReference type="ARBA" id="ARBA00022694"/>
    </source>
</evidence>
<dbReference type="Pfam" id="PF10396">
    <property type="entry name" value="TrmE_N"/>
    <property type="match status" value="1"/>
</dbReference>
<keyword evidence="5 10" id="KW-0547">Nucleotide-binding</keyword>
<evidence type="ECO:0000256" key="4">
    <source>
        <dbReference type="ARBA" id="ARBA00022723"/>
    </source>
</evidence>
<sequence>MFNNDTIAAISTPVGKGGIGIVRLSGPLSFQIGKKILNLSSPDNLLQTPSHTVLYGWLFDKEKKILIDEVLVTVLREPKTYTREDMLEISCHSGETVLKEALSLCIKNGARIAEPGEFTKRAFLNGRIDLSQAEAVLDIINSGAERSLIAAAEQLKGRLGKKIREIKDSIIDIISELEASVDFPEEELEFEKRESILKELSFQVKKIDFLLSTERAGKILREGLTCAIVGKPNVGKSTLFNTLLDEERSIVTPIPGTTRDFIREEFSVDGFQLKLADTAGIAEMDDELGKEGVRRSREQIEKSDFVIFIIDSSREISDEDIKIFSLIKAKEKIVLLNKTDLPKKIDTEILSRLINREKFTEVSLKDKKGVDEFLLEIKRIIAKNNSGGFSGITINLRHKSLLEKAKEVILTTEKTLEHNFSEEFASFDLKEALSFLGEITGETYTEEILNRIFENFC</sequence>
<dbReference type="Gene3D" id="3.40.50.300">
    <property type="entry name" value="P-loop containing nucleotide triphosphate hydrolases"/>
    <property type="match status" value="1"/>
</dbReference>
<dbReference type="InterPro" id="IPR027266">
    <property type="entry name" value="TrmE/GcvT-like"/>
</dbReference>
<dbReference type="GO" id="GO:0030488">
    <property type="term" value="P:tRNA methylation"/>
    <property type="evidence" value="ECO:0007669"/>
    <property type="project" value="TreeGrafter"/>
</dbReference>
<feature type="domain" description="GTP-binding protein TrmE N-terminal" evidence="12">
    <location>
        <begin position="6"/>
        <end position="127"/>
    </location>
</feature>
<evidence type="ECO:0000256" key="10">
    <source>
        <dbReference type="RuleBase" id="RU003313"/>
    </source>
</evidence>
<dbReference type="CDD" id="cd14858">
    <property type="entry name" value="TrmE_N"/>
    <property type="match status" value="1"/>
</dbReference>
<dbReference type="Gene3D" id="3.30.1360.120">
    <property type="entry name" value="Probable tRNA modification gtpase trme, domain 1"/>
    <property type="match status" value="1"/>
</dbReference>
<dbReference type="Proteomes" id="UP000178797">
    <property type="component" value="Unassembled WGS sequence"/>
</dbReference>
<dbReference type="PANTHER" id="PTHR42714">
    <property type="entry name" value="TRNA MODIFICATION GTPASE GTPBP3"/>
    <property type="match status" value="1"/>
</dbReference>
<dbReference type="InterPro" id="IPR018948">
    <property type="entry name" value="GTP-bd_TrmE_N"/>
</dbReference>
<dbReference type="CDD" id="cd04164">
    <property type="entry name" value="trmE"/>
    <property type="match status" value="1"/>
</dbReference>
<proteinExistence type="inferred from homology"/>
<dbReference type="GO" id="GO:0005525">
    <property type="term" value="F:GTP binding"/>
    <property type="evidence" value="ECO:0007669"/>
    <property type="project" value="UniProtKB-KW"/>
</dbReference>
<comment type="caution">
    <text evidence="14">The sequence shown here is derived from an EMBL/GenBank/DDBJ whole genome shotgun (WGS) entry which is preliminary data.</text>
</comment>
<evidence type="ECO:0000256" key="1">
    <source>
        <dbReference type="ARBA" id="ARBA00011043"/>
    </source>
</evidence>
<dbReference type="Pfam" id="PF12631">
    <property type="entry name" value="MnmE_helical"/>
    <property type="match status" value="1"/>
</dbReference>
<evidence type="ECO:0000256" key="6">
    <source>
        <dbReference type="ARBA" id="ARBA00022801"/>
    </source>
</evidence>
<dbReference type="Pfam" id="PF01926">
    <property type="entry name" value="MMR_HSR1"/>
    <property type="match status" value="1"/>
</dbReference>
<keyword evidence="6" id="KW-0378">Hydrolase</keyword>
<keyword evidence="4" id="KW-0479">Metal-binding</keyword>
<dbReference type="Gene3D" id="1.20.120.430">
    <property type="entry name" value="tRNA modification GTPase MnmE domain 2"/>
    <property type="match status" value="1"/>
</dbReference>
<protein>
    <submittedName>
        <fullName evidence="14">tRNA uridine-5-carboxymethylaminomethyl(34) synthesis GTPase MnmE</fullName>
    </submittedName>
</protein>
<evidence type="ECO:0000313" key="14">
    <source>
        <dbReference type="EMBL" id="OGL43513.1"/>
    </source>
</evidence>
<dbReference type="SUPFAM" id="SSF52540">
    <property type="entry name" value="P-loop containing nucleoside triphosphate hydrolases"/>
    <property type="match status" value="1"/>
</dbReference>
<evidence type="ECO:0000256" key="5">
    <source>
        <dbReference type="ARBA" id="ARBA00022741"/>
    </source>
</evidence>